<evidence type="ECO:0000313" key="2">
    <source>
        <dbReference type="Proteomes" id="UP001396334"/>
    </source>
</evidence>
<reference evidence="1 2" key="1">
    <citation type="journal article" date="2024" name="G3 (Bethesda)">
        <title>Genome assembly of Hibiscus sabdariffa L. provides insights into metabolisms of medicinal natural products.</title>
        <authorList>
            <person name="Kim T."/>
        </authorList>
    </citation>
    <scope>NUCLEOTIDE SEQUENCE [LARGE SCALE GENOMIC DNA]</scope>
    <source>
        <strain evidence="1">TK-2024</strain>
        <tissue evidence="1">Old leaves</tissue>
    </source>
</reference>
<gene>
    <name evidence="1" type="ORF">V6N11_036921</name>
</gene>
<dbReference type="Proteomes" id="UP001396334">
    <property type="component" value="Unassembled WGS sequence"/>
</dbReference>
<evidence type="ECO:0000313" key="1">
    <source>
        <dbReference type="EMBL" id="KAK9010411.1"/>
    </source>
</evidence>
<name>A0ABR2RBT0_9ROSI</name>
<dbReference type="EMBL" id="JBBPBN010000024">
    <property type="protein sequence ID" value="KAK9010411.1"/>
    <property type="molecule type" value="Genomic_DNA"/>
</dbReference>
<organism evidence="1 2">
    <name type="scientific">Hibiscus sabdariffa</name>
    <name type="common">roselle</name>
    <dbReference type="NCBI Taxonomy" id="183260"/>
    <lineage>
        <taxon>Eukaryota</taxon>
        <taxon>Viridiplantae</taxon>
        <taxon>Streptophyta</taxon>
        <taxon>Embryophyta</taxon>
        <taxon>Tracheophyta</taxon>
        <taxon>Spermatophyta</taxon>
        <taxon>Magnoliopsida</taxon>
        <taxon>eudicotyledons</taxon>
        <taxon>Gunneridae</taxon>
        <taxon>Pentapetalae</taxon>
        <taxon>rosids</taxon>
        <taxon>malvids</taxon>
        <taxon>Malvales</taxon>
        <taxon>Malvaceae</taxon>
        <taxon>Malvoideae</taxon>
        <taxon>Hibiscus</taxon>
    </lineage>
</organism>
<protein>
    <submittedName>
        <fullName evidence="1">Uncharacterized protein</fullName>
    </submittedName>
</protein>
<proteinExistence type="predicted"/>
<accession>A0ABR2RBT0</accession>
<sequence length="71" mass="8211">MADGEGKGRVRKEILKILHEETSIHDDGFTNWKEEELRMKATMVVSRPWAVRTNGEQEEMEILEALLVLLC</sequence>
<comment type="caution">
    <text evidence="1">The sequence shown here is derived from an EMBL/GenBank/DDBJ whole genome shotgun (WGS) entry which is preliminary data.</text>
</comment>
<keyword evidence="2" id="KW-1185">Reference proteome</keyword>